<organism evidence="2 3">
    <name type="scientific">Melipona bicolor</name>
    <dbReference type="NCBI Taxonomy" id="60889"/>
    <lineage>
        <taxon>Eukaryota</taxon>
        <taxon>Metazoa</taxon>
        <taxon>Ecdysozoa</taxon>
        <taxon>Arthropoda</taxon>
        <taxon>Hexapoda</taxon>
        <taxon>Insecta</taxon>
        <taxon>Pterygota</taxon>
        <taxon>Neoptera</taxon>
        <taxon>Endopterygota</taxon>
        <taxon>Hymenoptera</taxon>
        <taxon>Apocrita</taxon>
        <taxon>Aculeata</taxon>
        <taxon>Apoidea</taxon>
        <taxon>Anthophila</taxon>
        <taxon>Apidae</taxon>
        <taxon>Melipona</taxon>
    </lineage>
</organism>
<protein>
    <submittedName>
        <fullName evidence="2">Uncharacterized protein</fullName>
    </submittedName>
</protein>
<evidence type="ECO:0000256" key="1">
    <source>
        <dbReference type="SAM" id="MobiDB-lite"/>
    </source>
</evidence>
<feature type="compositionally biased region" description="Basic and acidic residues" evidence="1">
    <location>
        <begin position="1"/>
        <end position="37"/>
    </location>
</feature>
<name>A0AA40FJ19_9HYME</name>
<dbReference type="Proteomes" id="UP001177670">
    <property type="component" value="Unassembled WGS sequence"/>
</dbReference>
<sequence length="230" mass="26628">MEKPDKPELEERKEGKKEERKRKEEDYETKETRKKEGTSWIIPSISAKERRIRSVRAEIRINVAAEAEENAEDKRGQGALAKVGAERKLRGPCRREEGDVAIDERWRKKRRGWMGTGKAVSRLSDVEIDGKTRTEPKGRCEKREKKTRRTRRRRRKGRKGKGMRRNSLSAFLPVAKLRIDVSRHDSTAWKLRLGLKHIQTHIHVLEGAVLRHRLLLGTASRISSGSTVLE</sequence>
<evidence type="ECO:0000313" key="2">
    <source>
        <dbReference type="EMBL" id="KAK1120018.1"/>
    </source>
</evidence>
<comment type="caution">
    <text evidence="2">The sequence shown here is derived from an EMBL/GenBank/DDBJ whole genome shotgun (WGS) entry which is preliminary data.</text>
</comment>
<feature type="region of interest" description="Disordered" evidence="1">
    <location>
        <begin position="129"/>
        <end position="165"/>
    </location>
</feature>
<feature type="region of interest" description="Disordered" evidence="1">
    <location>
        <begin position="1"/>
        <end position="38"/>
    </location>
</feature>
<feature type="compositionally biased region" description="Basic residues" evidence="1">
    <location>
        <begin position="145"/>
        <end position="164"/>
    </location>
</feature>
<keyword evidence="3" id="KW-1185">Reference proteome</keyword>
<evidence type="ECO:0000313" key="3">
    <source>
        <dbReference type="Proteomes" id="UP001177670"/>
    </source>
</evidence>
<dbReference type="EMBL" id="JAHYIQ010000033">
    <property type="protein sequence ID" value="KAK1120018.1"/>
    <property type="molecule type" value="Genomic_DNA"/>
</dbReference>
<reference evidence="2" key="1">
    <citation type="submission" date="2021-10" db="EMBL/GenBank/DDBJ databases">
        <title>Melipona bicolor Genome sequencing and assembly.</title>
        <authorList>
            <person name="Araujo N.S."/>
            <person name="Arias M.C."/>
        </authorList>
    </citation>
    <scope>NUCLEOTIDE SEQUENCE</scope>
    <source>
        <strain evidence="2">USP_2M_L1-L4_2017</strain>
        <tissue evidence="2">Whole body</tissue>
    </source>
</reference>
<feature type="compositionally biased region" description="Basic and acidic residues" evidence="1">
    <location>
        <begin position="129"/>
        <end position="144"/>
    </location>
</feature>
<accession>A0AA40FJ19</accession>
<dbReference type="AlphaFoldDB" id="A0AA40FJ19"/>
<gene>
    <name evidence="2" type="ORF">K0M31_012748</name>
</gene>
<proteinExistence type="predicted"/>